<dbReference type="InterPro" id="IPR015947">
    <property type="entry name" value="PUA-like_sf"/>
</dbReference>
<dbReference type="Proteomes" id="UP000463224">
    <property type="component" value="Unassembled WGS sequence"/>
</dbReference>
<keyword evidence="3" id="KW-1185">Reference proteome</keyword>
<evidence type="ECO:0000313" key="3">
    <source>
        <dbReference type="Proteomes" id="UP000463224"/>
    </source>
</evidence>
<feature type="domain" description="EVE" evidence="1">
    <location>
        <begin position="5"/>
        <end position="134"/>
    </location>
</feature>
<gene>
    <name evidence="2" type="ORF">GN330_12385</name>
</gene>
<dbReference type="EMBL" id="WPHG01000003">
    <property type="protein sequence ID" value="MVA98040.1"/>
    <property type="molecule type" value="Genomic_DNA"/>
</dbReference>
<comment type="caution">
    <text evidence="2">The sequence shown here is derived from an EMBL/GenBank/DDBJ whole genome shotgun (WGS) entry which is preliminary data.</text>
</comment>
<dbReference type="AlphaFoldDB" id="A0A844QJ99"/>
<name>A0A844QJ99_9HYPH</name>
<evidence type="ECO:0000259" key="1">
    <source>
        <dbReference type="Pfam" id="PF01878"/>
    </source>
</evidence>
<proteinExistence type="predicted"/>
<dbReference type="Pfam" id="PF01878">
    <property type="entry name" value="EVE"/>
    <property type="match status" value="1"/>
</dbReference>
<protein>
    <submittedName>
        <fullName evidence="2">EVE domain-containing protein</fullName>
    </submittedName>
</protein>
<dbReference type="InterPro" id="IPR002740">
    <property type="entry name" value="EVE_domain"/>
</dbReference>
<dbReference type="RefSeq" id="WP_156713024.1">
    <property type="nucleotide sequence ID" value="NZ_WPHG01000003.1"/>
</dbReference>
<reference evidence="2 3" key="1">
    <citation type="submission" date="2019-12" db="EMBL/GenBank/DDBJ databases">
        <title>Nitratireductor arenosus sp. nov., Isolated from sea sand, Jeju island, South Korea.</title>
        <authorList>
            <person name="Kim W."/>
        </authorList>
    </citation>
    <scope>NUCLEOTIDE SEQUENCE [LARGE SCALE GENOMIC DNA]</scope>
    <source>
        <strain evidence="2 3">CAU 1489</strain>
    </source>
</reference>
<organism evidence="2 3">
    <name type="scientific">Nitratireductor arenosus</name>
    <dbReference type="NCBI Taxonomy" id="2682096"/>
    <lineage>
        <taxon>Bacteria</taxon>
        <taxon>Pseudomonadati</taxon>
        <taxon>Pseudomonadota</taxon>
        <taxon>Alphaproteobacteria</taxon>
        <taxon>Hyphomicrobiales</taxon>
        <taxon>Phyllobacteriaceae</taxon>
        <taxon>Nitratireductor</taxon>
    </lineage>
</organism>
<evidence type="ECO:0000313" key="2">
    <source>
        <dbReference type="EMBL" id="MVA98040.1"/>
    </source>
</evidence>
<sequence length="149" mass="16635">MSSHWIGTAAAVHVRIAVEGGFAMFSHGEKAAVARTLPGDWIAYYSPREGYREGAELRAFTAIGQVLPGDPGEREMVAGHIGWYRPARWLAQAQPADIYPLLDRFSFVRNRRHWGMYFRKSLFSIDAADFAQIAVAMRVGDQFSQSASQ</sequence>
<accession>A0A844QJ99</accession>
<dbReference type="SUPFAM" id="SSF88697">
    <property type="entry name" value="PUA domain-like"/>
    <property type="match status" value="1"/>
</dbReference>
<dbReference type="Gene3D" id="3.10.590.10">
    <property type="entry name" value="ph1033 like domains"/>
    <property type="match status" value="1"/>
</dbReference>